<keyword evidence="2" id="KW-1133">Transmembrane helix</keyword>
<comment type="caution">
    <text evidence="3">The sequence shown here is derived from an EMBL/GenBank/DDBJ whole genome shotgun (WGS) entry which is preliminary data.</text>
</comment>
<dbReference type="GO" id="GO:0005783">
    <property type="term" value="C:endoplasmic reticulum"/>
    <property type="evidence" value="ECO:0007669"/>
    <property type="project" value="TreeGrafter"/>
</dbReference>
<evidence type="ECO:0000256" key="2">
    <source>
        <dbReference type="SAM" id="Phobius"/>
    </source>
</evidence>
<dbReference type="GO" id="GO:0016020">
    <property type="term" value="C:membrane"/>
    <property type="evidence" value="ECO:0007669"/>
    <property type="project" value="TreeGrafter"/>
</dbReference>
<dbReference type="PANTHER" id="PTHR43272:SF89">
    <property type="entry name" value="LONG-CHAIN-FATTY-ACID--COA LIGASE"/>
    <property type="match status" value="1"/>
</dbReference>
<dbReference type="PANTHER" id="PTHR43272">
    <property type="entry name" value="LONG-CHAIN-FATTY-ACID--COA LIGASE"/>
    <property type="match status" value="1"/>
</dbReference>
<keyword evidence="4" id="KW-1185">Reference proteome</keyword>
<keyword evidence="2" id="KW-0472">Membrane</keyword>
<feature type="transmembrane region" description="Helical" evidence="2">
    <location>
        <begin position="30"/>
        <end position="52"/>
    </location>
</feature>
<dbReference type="AlphaFoldDB" id="A0AAD5M444"/>
<evidence type="ECO:0000256" key="1">
    <source>
        <dbReference type="ARBA" id="ARBA00022598"/>
    </source>
</evidence>
<evidence type="ECO:0000313" key="4">
    <source>
        <dbReference type="Proteomes" id="UP001196413"/>
    </source>
</evidence>
<accession>A0AAD5M444</accession>
<organism evidence="3 4">
    <name type="scientific">Parelaphostrongylus tenuis</name>
    <name type="common">Meningeal worm</name>
    <dbReference type="NCBI Taxonomy" id="148309"/>
    <lineage>
        <taxon>Eukaryota</taxon>
        <taxon>Metazoa</taxon>
        <taxon>Ecdysozoa</taxon>
        <taxon>Nematoda</taxon>
        <taxon>Chromadorea</taxon>
        <taxon>Rhabditida</taxon>
        <taxon>Rhabditina</taxon>
        <taxon>Rhabditomorpha</taxon>
        <taxon>Strongyloidea</taxon>
        <taxon>Metastrongylidae</taxon>
        <taxon>Parelaphostrongylus</taxon>
    </lineage>
</organism>
<dbReference type="EMBL" id="JAHQIW010001244">
    <property type="protein sequence ID" value="KAJ1351842.1"/>
    <property type="molecule type" value="Genomic_DNA"/>
</dbReference>
<evidence type="ECO:0000313" key="3">
    <source>
        <dbReference type="EMBL" id="KAJ1351842.1"/>
    </source>
</evidence>
<reference evidence="3" key="1">
    <citation type="submission" date="2021-06" db="EMBL/GenBank/DDBJ databases">
        <title>Parelaphostrongylus tenuis whole genome reference sequence.</title>
        <authorList>
            <person name="Garwood T.J."/>
            <person name="Larsen P.A."/>
            <person name="Fountain-Jones N.M."/>
            <person name="Garbe J.R."/>
            <person name="Macchietto M.G."/>
            <person name="Kania S.A."/>
            <person name="Gerhold R.W."/>
            <person name="Richards J.E."/>
            <person name="Wolf T.M."/>
        </authorList>
    </citation>
    <scope>NUCLEOTIDE SEQUENCE</scope>
    <source>
        <strain evidence="3">MNPRO001-30</strain>
        <tissue evidence="3">Meninges</tissue>
    </source>
</reference>
<gene>
    <name evidence="3" type="ORF">KIN20_007996</name>
</gene>
<keyword evidence="2" id="KW-0812">Transmembrane</keyword>
<sequence>MPLSKLAQGDFVSPEQIESVYLCSPLIEQIFISGLAIHSFLVGIAVTNVSVLRKAMSDRHDMKKYVELPDEQMLSQTEVRNFVLNEINVLARQKKLQTIELIKNIRLVSQASASFC</sequence>
<dbReference type="Proteomes" id="UP001196413">
    <property type="component" value="Unassembled WGS sequence"/>
</dbReference>
<name>A0AAD5M444_PARTN</name>
<dbReference type="GO" id="GO:0004467">
    <property type="term" value="F:long-chain fatty acid-CoA ligase activity"/>
    <property type="evidence" value="ECO:0007669"/>
    <property type="project" value="TreeGrafter"/>
</dbReference>
<keyword evidence="1" id="KW-0436">Ligase</keyword>
<proteinExistence type="predicted"/>
<protein>
    <submittedName>
        <fullName evidence="3">Uncharacterized protein</fullName>
    </submittedName>
</protein>